<sequence length="188" mass="20502">MKQLKMLTTLALTAVLSLSPAACGGGGKTGKQQAQGQKPAAKKKIVMATSADFPPYEFRDQSKGQNEIVGFDIDIAKRIAGELGYELKIQDMKFNGLLPALQAGRADFAMAGITPTQDRKQNTDFSMVYYESKKGSTPAKAEEQRGTGGAAIAFPKGSQYVSDFNRVLKYMKDSGDMEQLAKKWFEKK</sequence>
<organism evidence="4 5">
    <name type="scientific">Effusibacillus consociatus</name>
    <dbReference type="NCBI Taxonomy" id="1117041"/>
    <lineage>
        <taxon>Bacteria</taxon>
        <taxon>Bacillati</taxon>
        <taxon>Bacillota</taxon>
        <taxon>Bacilli</taxon>
        <taxon>Bacillales</taxon>
        <taxon>Alicyclobacillaceae</taxon>
        <taxon>Effusibacillus</taxon>
    </lineage>
</organism>
<name>A0ABV9Q743_9BACL</name>
<keyword evidence="1 2" id="KW-0732">Signal</keyword>
<reference evidence="5" key="1">
    <citation type="journal article" date="2019" name="Int. J. Syst. Evol. Microbiol.">
        <title>The Global Catalogue of Microorganisms (GCM) 10K type strain sequencing project: providing services to taxonomists for standard genome sequencing and annotation.</title>
        <authorList>
            <consortium name="The Broad Institute Genomics Platform"/>
            <consortium name="The Broad Institute Genome Sequencing Center for Infectious Disease"/>
            <person name="Wu L."/>
            <person name="Ma J."/>
        </authorList>
    </citation>
    <scope>NUCLEOTIDE SEQUENCE [LARGE SCALE GENOMIC DNA]</scope>
    <source>
        <strain evidence="5">WYCCWR 12678</strain>
    </source>
</reference>
<feature type="signal peptide" evidence="2">
    <location>
        <begin position="1"/>
        <end position="24"/>
    </location>
</feature>
<dbReference type="SUPFAM" id="SSF53850">
    <property type="entry name" value="Periplasmic binding protein-like II"/>
    <property type="match status" value="1"/>
</dbReference>
<dbReference type="EMBL" id="JBHSHC010000116">
    <property type="protein sequence ID" value="MFC4769067.1"/>
    <property type="molecule type" value="Genomic_DNA"/>
</dbReference>
<gene>
    <name evidence="4" type="ORF">ACFO8Q_17185</name>
</gene>
<dbReference type="SMART" id="SM00062">
    <property type="entry name" value="PBPb"/>
    <property type="match status" value="1"/>
</dbReference>
<evidence type="ECO:0000259" key="3">
    <source>
        <dbReference type="SMART" id="SM00062"/>
    </source>
</evidence>
<protein>
    <submittedName>
        <fullName evidence="4">Transporter substrate-binding domain-containing protein</fullName>
    </submittedName>
</protein>
<dbReference type="Gene3D" id="3.40.190.10">
    <property type="entry name" value="Periplasmic binding protein-like II"/>
    <property type="match status" value="2"/>
</dbReference>
<accession>A0ABV9Q743</accession>
<dbReference type="Proteomes" id="UP001596002">
    <property type="component" value="Unassembled WGS sequence"/>
</dbReference>
<evidence type="ECO:0000256" key="1">
    <source>
        <dbReference type="ARBA" id="ARBA00022729"/>
    </source>
</evidence>
<keyword evidence="5" id="KW-1185">Reference proteome</keyword>
<dbReference type="PANTHER" id="PTHR35936:SF17">
    <property type="entry name" value="ARGININE-BINDING EXTRACELLULAR PROTEIN ARTP"/>
    <property type="match status" value="1"/>
</dbReference>
<dbReference type="InterPro" id="IPR001638">
    <property type="entry name" value="Solute-binding_3/MltF_N"/>
</dbReference>
<evidence type="ECO:0000256" key="2">
    <source>
        <dbReference type="SAM" id="SignalP"/>
    </source>
</evidence>
<dbReference type="PANTHER" id="PTHR35936">
    <property type="entry name" value="MEMBRANE-BOUND LYTIC MUREIN TRANSGLYCOSYLASE F"/>
    <property type="match status" value="1"/>
</dbReference>
<proteinExistence type="predicted"/>
<dbReference type="RefSeq" id="WP_380027168.1">
    <property type="nucleotide sequence ID" value="NZ_JBHSHC010000116.1"/>
</dbReference>
<comment type="caution">
    <text evidence="4">The sequence shown here is derived from an EMBL/GenBank/DDBJ whole genome shotgun (WGS) entry which is preliminary data.</text>
</comment>
<dbReference type="Pfam" id="PF00497">
    <property type="entry name" value="SBP_bac_3"/>
    <property type="match status" value="1"/>
</dbReference>
<feature type="chain" id="PRO_5047067857" evidence="2">
    <location>
        <begin position="25"/>
        <end position="188"/>
    </location>
</feature>
<feature type="domain" description="Solute-binding protein family 3/N-terminal" evidence="3">
    <location>
        <begin position="44"/>
        <end position="188"/>
    </location>
</feature>
<evidence type="ECO:0000313" key="4">
    <source>
        <dbReference type="EMBL" id="MFC4769067.1"/>
    </source>
</evidence>
<evidence type="ECO:0000313" key="5">
    <source>
        <dbReference type="Proteomes" id="UP001596002"/>
    </source>
</evidence>